<protein>
    <submittedName>
        <fullName evidence="1">Uncharacterized protein</fullName>
    </submittedName>
</protein>
<proteinExistence type="predicted"/>
<accession>A0A6M3LMS5</accession>
<dbReference type="AlphaFoldDB" id="A0A6M3LMS5"/>
<dbReference type="EMBL" id="MT143419">
    <property type="protein sequence ID" value="QJA96637.1"/>
    <property type="molecule type" value="Genomic_DNA"/>
</dbReference>
<reference evidence="1" key="1">
    <citation type="submission" date="2020-03" db="EMBL/GenBank/DDBJ databases">
        <title>The deep terrestrial virosphere.</title>
        <authorList>
            <person name="Holmfeldt K."/>
            <person name="Nilsson E."/>
            <person name="Simone D."/>
            <person name="Lopez-Fernandez M."/>
            <person name="Wu X."/>
            <person name="de Brujin I."/>
            <person name="Lundin D."/>
            <person name="Andersson A."/>
            <person name="Bertilsson S."/>
            <person name="Dopson M."/>
        </authorList>
    </citation>
    <scope>NUCLEOTIDE SEQUENCE</scope>
    <source>
        <strain evidence="1">MM415B07830</strain>
    </source>
</reference>
<organism evidence="1">
    <name type="scientific">viral metagenome</name>
    <dbReference type="NCBI Taxonomy" id="1070528"/>
    <lineage>
        <taxon>unclassified sequences</taxon>
        <taxon>metagenomes</taxon>
        <taxon>organismal metagenomes</taxon>
    </lineage>
</organism>
<evidence type="ECO:0000313" key="1">
    <source>
        <dbReference type="EMBL" id="QJA96637.1"/>
    </source>
</evidence>
<gene>
    <name evidence="1" type="ORF">MM415B07830_0008</name>
</gene>
<name>A0A6M3LMS5_9ZZZZ</name>
<sequence>MWMIEYDNDTGPGDESFSEWWDVTNGSRSFRADSFDDAMWLCEILNLAEEITK</sequence>